<gene>
    <name evidence="3" type="ORF">FSB_LOCUS55303</name>
</gene>
<sequence>MWSWLRDHLFKAVKERKERERHFLENGSKLLEKPIVSCNGKSIPIRTFSAKELSLATNNYHNHPCRGWWKGSLDRRFVLVKQFPVTEILADLIINDLVISAKMSAHSNVLNPIGCCHETPSPILVYEFPANGFLADRIYVSGDRQTQYQYMAWASSQFLRAKLMWKLMRAFGIYGSAAPSLKNQASINEIVDPKILIEEGGACIEQQLQAVLHLGLTCIEEDPQRRPTMVYVTKELRWIERFIP</sequence>
<name>A0A2N9ITT3_FAGSY</name>
<dbReference type="Gene3D" id="1.10.510.10">
    <property type="entry name" value="Transferase(Phosphotransferase) domain 1"/>
    <property type="match status" value="1"/>
</dbReference>
<keyword evidence="2" id="KW-0067">ATP-binding</keyword>
<dbReference type="AlphaFoldDB" id="A0A2N9ITT3"/>
<dbReference type="GO" id="GO:0005886">
    <property type="term" value="C:plasma membrane"/>
    <property type="evidence" value="ECO:0007669"/>
    <property type="project" value="TreeGrafter"/>
</dbReference>
<organism evidence="3">
    <name type="scientific">Fagus sylvatica</name>
    <name type="common">Beechnut</name>
    <dbReference type="NCBI Taxonomy" id="28930"/>
    <lineage>
        <taxon>Eukaryota</taxon>
        <taxon>Viridiplantae</taxon>
        <taxon>Streptophyta</taxon>
        <taxon>Embryophyta</taxon>
        <taxon>Tracheophyta</taxon>
        <taxon>Spermatophyta</taxon>
        <taxon>Magnoliopsida</taxon>
        <taxon>eudicotyledons</taxon>
        <taxon>Gunneridae</taxon>
        <taxon>Pentapetalae</taxon>
        <taxon>rosids</taxon>
        <taxon>fabids</taxon>
        <taxon>Fagales</taxon>
        <taxon>Fagaceae</taxon>
        <taxon>Fagus</taxon>
    </lineage>
</organism>
<keyword evidence="1" id="KW-0547">Nucleotide-binding</keyword>
<evidence type="ECO:0000256" key="1">
    <source>
        <dbReference type="ARBA" id="ARBA00022741"/>
    </source>
</evidence>
<protein>
    <recommendedName>
        <fullName evidence="4">Serine-threonine/tyrosine-protein kinase catalytic domain-containing protein</fullName>
    </recommendedName>
</protein>
<reference evidence="3" key="1">
    <citation type="submission" date="2018-02" db="EMBL/GenBank/DDBJ databases">
        <authorList>
            <person name="Cohen D.B."/>
            <person name="Kent A.D."/>
        </authorList>
    </citation>
    <scope>NUCLEOTIDE SEQUENCE</scope>
</reference>
<accession>A0A2N9ITT3</accession>
<dbReference type="GO" id="GO:0005524">
    <property type="term" value="F:ATP binding"/>
    <property type="evidence" value="ECO:0007669"/>
    <property type="project" value="UniProtKB-KW"/>
</dbReference>
<dbReference type="GO" id="GO:0004674">
    <property type="term" value="F:protein serine/threonine kinase activity"/>
    <property type="evidence" value="ECO:0007669"/>
    <property type="project" value="TreeGrafter"/>
</dbReference>
<dbReference type="SUPFAM" id="SSF56112">
    <property type="entry name" value="Protein kinase-like (PK-like)"/>
    <property type="match status" value="1"/>
</dbReference>
<proteinExistence type="predicted"/>
<dbReference type="InterPro" id="IPR011009">
    <property type="entry name" value="Kinase-like_dom_sf"/>
</dbReference>
<dbReference type="PANTHER" id="PTHR27005:SF466">
    <property type="entry name" value="NON-FUNCTIONAL PSEUDOKINASE ZED1-LIKE"/>
    <property type="match status" value="1"/>
</dbReference>
<evidence type="ECO:0008006" key="4">
    <source>
        <dbReference type="Google" id="ProtNLM"/>
    </source>
</evidence>
<evidence type="ECO:0000313" key="3">
    <source>
        <dbReference type="EMBL" id="SPD27421.1"/>
    </source>
</evidence>
<dbReference type="Gene3D" id="3.30.200.20">
    <property type="entry name" value="Phosphorylase Kinase, domain 1"/>
    <property type="match status" value="1"/>
</dbReference>
<dbReference type="EMBL" id="OIVN01006192">
    <property type="protein sequence ID" value="SPD27421.1"/>
    <property type="molecule type" value="Genomic_DNA"/>
</dbReference>
<dbReference type="PANTHER" id="PTHR27005">
    <property type="entry name" value="WALL-ASSOCIATED RECEPTOR KINASE-LIKE 21"/>
    <property type="match status" value="1"/>
</dbReference>
<evidence type="ECO:0000256" key="2">
    <source>
        <dbReference type="ARBA" id="ARBA00022840"/>
    </source>
</evidence>
<dbReference type="InterPro" id="IPR045274">
    <property type="entry name" value="WAK-like"/>
</dbReference>
<dbReference type="GO" id="GO:0007166">
    <property type="term" value="P:cell surface receptor signaling pathway"/>
    <property type="evidence" value="ECO:0007669"/>
    <property type="project" value="InterPro"/>
</dbReference>